<proteinExistence type="predicted"/>
<organism evidence="1">
    <name type="scientific">marine metagenome</name>
    <dbReference type="NCBI Taxonomy" id="408172"/>
    <lineage>
        <taxon>unclassified sequences</taxon>
        <taxon>metagenomes</taxon>
        <taxon>ecological metagenomes</taxon>
    </lineage>
</organism>
<gene>
    <name evidence="1" type="ORF">METZ01_LOCUS212154</name>
</gene>
<name>A0A382F8N2_9ZZZZ</name>
<dbReference type="EMBL" id="UINC01048588">
    <property type="protein sequence ID" value="SVB59300.1"/>
    <property type="molecule type" value="Genomic_DNA"/>
</dbReference>
<protein>
    <submittedName>
        <fullName evidence="1">Uncharacterized protein</fullName>
    </submittedName>
</protein>
<reference evidence="1" key="1">
    <citation type="submission" date="2018-05" db="EMBL/GenBank/DDBJ databases">
        <authorList>
            <person name="Lanie J.A."/>
            <person name="Ng W.-L."/>
            <person name="Kazmierczak K.M."/>
            <person name="Andrzejewski T.M."/>
            <person name="Davidsen T.M."/>
            <person name="Wayne K.J."/>
            <person name="Tettelin H."/>
            <person name="Glass J.I."/>
            <person name="Rusch D."/>
            <person name="Podicherti R."/>
            <person name="Tsui H.-C.T."/>
            <person name="Winkler M.E."/>
        </authorList>
    </citation>
    <scope>NUCLEOTIDE SEQUENCE</scope>
</reference>
<dbReference type="AlphaFoldDB" id="A0A382F8N2"/>
<dbReference type="SUPFAM" id="SSF51004">
    <property type="entry name" value="C-terminal (heme d1) domain of cytochrome cd1-nitrite reductase"/>
    <property type="match status" value="1"/>
</dbReference>
<feature type="non-terminal residue" evidence="1">
    <location>
        <position position="1"/>
    </location>
</feature>
<sequence length="366" mass="40837">VGKHEGKDFAATGTVFGNGEAYFWDVTNPDSMLIIDTVTVDARNVNDVKISEDGRVGVISREGASNRKNGFVILDVSDPYNVEILSTFNDDMTGGVHNTFIYENHVYAVNNGRKYDIINIEDPKNPFRVGIFELDTPGHSIHDVWIENGIAYSSNWHDGVVAVDVGGLKFSEKNRSDVQYNPLLMKAGQGSPSDPVKLAEMKDSKGRNHSAFPFLSQSTGNFYIISGDEWFPFGMNNLYQSKPSSPRGGFHFMNFNDPDNPREEATYMAPEVGSHNQWVYDDIFLAAFYQGGVRILDISGELLGDLYKQGREIGFFKSSHKEGKIPNAPMVWGAQPYKDYIFFSDMNSGLYCIQLEDKDKKGPSTP</sequence>
<evidence type="ECO:0000313" key="1">
    <source>
        <dbReference type="EMBL" id="SVB59300.1"/>
    </source>
</evidence>
<accession>A0A382F8N2</accession>
<dbReference type="InterPro" id="IPR011048">
    <property type="entry name" value="Haem_d1_sf"/>
</dbReference>